<reference evidence="10 11" key="1">
    <citation type="submission" date="2016-07" db="EMBL/GenBank/DDBJ databases">
        <title>Genome analysis of Flavihumibacter stibioxidans YS-17.</title>
        <authorList>
            <person name="Shi K."/>
            <person name="Han Y."/>
            <person name="Wang G."/>
        </authorList>
    </citation>
    <scope>NUCLEOTIDE SEQUENCE [LARGE SCALE GENOMIC DNA]</scope>
    <source>
        <strain evidence="10 11">YS-17</strain>
    </source>
</reference>
<keyword evidence="4 8" id="KW-0812">Transmembrane</keyword>
<dbReference type="PANTHER" id="PTHR48090">
    <property type="entry name" value="UNDECAPRENYL-PHOSPHATE 4-DEOXY-4-FORMAMIDO-L-ARABINOSE TRANSFERASE-RELATED"/>
    <property type="match status" value="1"/>
</dbReference>
<dbReference type="SUPFAM" id="SSF53448">
    <property type="entry name" value="Nucleotide-diphospho-sugar transferases"/>
    <property type="match status" value="1"/>
</dbReference>
<proteinExistence type="predicted"/>
<evidence type="ECO:0000256" key="8">
    <source>
        <dbReference type="SAM" id="Phobius"/>
    </source>
</evidence>
<evidence type="ECO:0000313" key="10">
    <source>
        <dbReference type="EMBL" id="MBC6490594.1"/>
    </source>
</evidence>
<dbReference type="GO" id="GO:0016740">
    <property type="term" value="F:transferase activity"/>
    <property type="evidence" value="ECO:0007669"/>
    <property type="project" value="UniProtKB-KW"/>
</dbReference>
<dbReference type="Proteomes" id="UP000765802">
    <property type="component" value="Unassembled WGS sequence"/>
</dbReference>
<evidence type="ECO:0000256" key="4">
    <source>
        <dbReference type="ARBA" id="ARBA00022692"/>
    </source>
</evidence>
<feature type="domain" description="Glycosyltransferase 2-like" evidence="9">
    <location>
        <begin position="5"/>
        <end position="163"/>
    </location>
</feature>
<evidence type="ECO:0000256" key="3">
    <source>
        <dbReference type="ARBA" id="ARBA00022679"/>
    </source>
</evidence>
<name>A0ABR7M6F2_9BACT</name>
<evidence type="ECO:0000259" key="9">
    <source>
        <dbReference type="Pfam" id="PF00535"/>
    </source>
</evidence>
<dbReference type="CDD" id="cd04187">
    <property type="entry name" value="DPM1_like_bac"/>
    <property type="match status" value="1"/>
</dbReference>
<dbReference type="RefSeq" id="WP_187255887.1">
    <property type="nucleotide sequence ID" value="NZ_JBHULF010000006.1"/>
</dbReference>
<gene>
    <name evidence="10" type="ORF">BC349_06430</name>
</gene>
<dbReference type="PANTHER" id="PTHR48090:SF3">
    <property type="entry name" value="UNDECAPRENYL-PHOSPHATE 4-DEOXY-4-FORMAMIDO-L-ARABINOSE TRANSFERASE"/>
    <property type="match status" value="1"/>
</dbReference>
<keyword evidence="6 8" id="KW-1133">Transmembrane helix</keyword>
<feature type="transmembrane region" description="Helical" evidence="8">
    <location>
        <begin position="263"/>
        <end position="285"/>
    </location>
</feature>
<evidence type="ECO:0000256" key="7">
    <source>
        <dbReference type="ARBA" id="ARBA00023136"/>
    </source>
</evidence>
<evidence type="ECO:0000256" key="1">
    <source>
        <dbReference type="ARBA" id="ARBA00022475"/>
    </source>
</evidence>
<keyword evidence="11" id="KW-1185">Reference proteome</keyword>
<dbReference type="InterPro" id="IPR001173">
    <property type="entry name" value="Glyco_trans_2-like"/>
</dbReference>
<dbReference type="EMBL" id="MBUA01000001">
    <property type="protein sequence ID" value="MBC6490594.1"/>
    <property type="molecule type" value="Genomic_DNA"/>
</dbReference>
<evidence type="ECO:0000256" key="2">
    <source>
        <dbReference type="ARBA" id="ARBA00022676"/>
    </source>
</evidence>
<feature type="transmembrane region" description="Helical" evidence="8">
    <location>
        <begin position="230"/>
        <end position="251"/>
    </location>
</feature>
<evidence type="ECO:0000256" key="6">
    <source>
        <dbReference type="ARBA" id="ARBA00022989"/>
    </source>
</evidence>
<evidence type="ECO:0000313" key="11">
    <source>
        <dbReference type="Proteomes" id="UP000765802"/>
    </source>
</evidence>
<protein>
    <submittedName>
        <fullName evidence="10">Family 2 glycosyl transferase</fullName>
    </submittedName>
</protein>
<keyword evidence="3 10" id="KW-0808">Transferase</keyword>
<dbReference type="Pfam" id="PF00535">
    <property type="entry name" value="Glycos_transf_2"/>
    <property type="match status" value="1"/>
</dbReference>
<organism evidence="10 11">
    <name type="scientific">Flavihumibacter stibioxidans</name>
    <dbReference type="NCBI Taxonomy" id="1834163"/>
    <lineage>
        <taxon>Bacteria</taxon>
        <taxon>Pseudomonadati</taxon>
        <taxon>Bacteroidota</taxon>
        <taxon>Chitinophagia</taxon>
        <taxon>Chitinophagales</taxon>
        <taxon>Chitinophagaceae</taxon>
        <taxon>Flavihumibacter</taxon>
    </lineage>
</organism>
<dbReference type="InterPro" id="IPR029044">
    <property type="entry name" value="Nucleotide-diphossugar_trans"/>
</dbReference>
<dbReference type="Gene3D" id="3.90.550.10">
    <property type="entry name" value="Spore Coat Polysaccharide Biosynthesis Protein SpsA, Chain A"/>
    <property type="match status" value="1"/>
</dbReference>
<dbReference type="InterPro" id="IPR050256">
    <property type="entry name" value="Glycosyltransferase_2"/>
</dbReference>
<keyword evidence="5" id="KW-0448">Lipopolysaccharide biosynthesis</keyword>
<evidence type="ECO:0000256" key="5">
    <source>
        <dbReference type="ARBA" id="ARBA00022985"/>
    </source>
</evidence>
<accession>A0ABR7M6F2</accession>
<keyword evidence="7 8" id="KW-0472">Membrane</keyword>
<comment type="caution">
    <text evidence="10">The sequence shown here is derived from an EMBL/GenBank/DDBJ whole genome shotgun (WGS) entry which is preliminary data.</text>
</comment>
<keyword evidence="2" id="KW-0328">Glycosyltransferase</keyword>
<sequence>MEITLVIAVYNEADNIVPLLKAVETAMDGFDYEVVIVDDGSIDGTLRQLRENIRGNTRVLALRKNYGQSLAMAAGINVAEGDFIATLDGDLQNDPADIPAMLQLAKDGQWDLVAGVRKNRQDGFILRKIPSRIANLIIRNSTKVMLHDYGCTLKVFRNEIAQSLGLYGDMHRFIPVLAALQGARMTEMEVRHHPRIHGSSKYGIGRTILVISDLFFVLFMKKYFQRPMHIFGPAGILIFMAGAVINGFLLVRKLQGEQIAQRPLLLVGIIFLLAGLQLVLTGILAEIMMRTYYESQQKQPYRVRDIILPKKGSI</sequence>
<keyword evidence="1" id="KW-1003">Cell membrane</keyword>